<reference evidence="1 2" key="1">
    <citation type="journal article" date="2017" name="Gene Rep">
        <title>The ribosomal RNA operon (rrn) of Campylobacter concisus supports molecular typing to genomospecies level.</title>
        <authorList>
            <person name="Huq M."/>
            <person name="Van T.T.H."/>
            <person name="Gurtler V."/>
            <person name="Elshagmani E."/>
            <person name="Allemailem K.S."/>
            <person name="Smooker P.M."/>
            <person name="Istivan T.S."/>
        </authorList>
    </citation>
    <scope>NUCLEOTIDE SEQUENCE [LARGE SCALE GENOMIC DNA]</scope>
    <source>
        <strain evidence="1 2">RCH 26</strain>
    </source>
</reference>
<proteinExistence type="predicted"/>
<sequence length="256" mass="28924">MRADNGYDISYHAISENEISKWYFEALELTRAGKFDKVLALASKAGVEEFYVQKYKDTLSAALQYKDDEIFNKTHGFCIAVTQGFFRKYFYTRGTALSSLAQQNKKFKNYISNWREILPSEFLDKFSGEIYNEITENYCCGAYVSAKNVAKLKADYEAGGEIKEAIDGFYAQNLPAFLDALNYACELEIGLLEATEVVEPNPLDLNKSSSYSNLFNCDPKGAIIYAQIAVQQIGEAINQEETGKKSIFEKIKGLFK</sequence>
<dbReference type="EMBL" id="LVWL01000002">
    <property type="protein sequence ID" value="ORI10630.1"/>
    <property type="molecule type" value="Genomic_DNA"/>
</dbReference>
<accession>A0A1X0U4Q2</accession>
<evidence type="ECO:0000313" key="1">
    <source>
        <dbReference type="EMBL" id="ORI10630.1"/>
    </source>
</evidence>
<evidence type="ECO:0000313" key="2">
    <source>
        <dbReference type="Proteomes" id="UP000192671"/>
    </source>
</evidence>
<dbReference type="AlphaFoldDB" id="A0A1X0U4Q2"/>
<organism evidence="1 2">
    <name type="scientific">Campylobacter concisus</name>
    <dbReference type="NCBI Taxonomy" id="199"/>
    <lineage>
        <taxon>Bacteria</taxon>
        <taxon>Pseudomonadati</taxon>
        <taxon>Campylobacterota</taxon>
        <taxon>Epsilonproteobacteria</taxon>
        <taxon>Campylobacterales</taxon>
        <taxon>Campylobacteraceae</taxon>
        <taxon>Campylobacter</taxon>
    </lineage>
</organism>
<protein>
    <submittedName>
        <fullName evidence="1">Uncharacterized protein</fullName>
    </submittedName>
</protein>
<gene>
    <name evidence="1" type="ORF">A3835_08750</name>
</gene>
<comment type="caution">
    <text evidence="1">The sequence shown here is derived from an EMBL/GenBank/DDBJ whole genome shotgun (WGS) entry which is preliminary data.</text>
</comment>
<name>A0A1X0U4Q2_9BACT</name>
<dbReference type="Proteomes" id="UP000192671">
    <property type="component" value="Unassembled WGS sequence"/>
</dbReference>